<dbReference type="EMBL" id="CP007029">
    <property type="protein sequence ID" value="AHE99835.1"/>
    <property type="molecule type" value="Genomic_DNA"/>
</dbReference>
<dbReference type="SUPFAM" id="SSF55961">
    <property type="entry name" value="Bet v1-like"/>
    <property type="match status" value="1"/>
</dbReference>
<dbReference type="Pfam" id="PF10604">
    <property type="entry name" value="Polyketide_cyc2"/>
    <property type="match status" value="1"/>
</dbReference>
<gene>
    <name evidence="2" type="ORF">THITH_01510</name>
</gene>
<dbReference type="AlphaFoldDB" id="W0DSK2"/>
<evidence type="ECO:0000313" key="2">
    <source>
        <dbReference type="EMBL" id="AHE99835.1"/>
    </source>
</evidence>
<keyword evidence="1" id="KW-0732">Signal</keyword>
<dbReference type="Proteomes" id="UP000005289">
    <property type="component" value="Chromosome"/>
</dbReference>
<dbReference type="InterPro" id="IPR019587">
    <property type="entry name" value="Polyketide_cyclase/dehydratase"/>
</dbReference>
<organism evidence="2 3">
    <name type="scientific">Thioalkalivibrio paradoxus ARh 1</name>
    <dbReference type="NCBI Taxonomy" id="713585"/>
    <lineage>
        <taxon>Bacteria</taxon>
        <taxon>Pseudomonadati</taxon>
        <taxon>Pseudomonadota</taxon>
        <taxon>Gammaproteobacteria</taxon>
        <taxon>Chromatiales</taxon>
        <taxon>Ectothiorhodospiraceae</taxon>
        <taxon>Thioalkalivibrio</taxon>
    </lineage>
</organism>
<dbReference type="KEGG" id="tti:THITH_01510"/>
<feature type="signal peptide" evidence="1">
    <location>
        <begin position="1"/>
        <end position="22"/>
    </location>
</feature>
<dbReference type="InterPro" id="IPR023393">
    <property type="entry name" value="START-like_dom_sf"/>
</dbReference>
<keyword evidence="3" id="KW-1185">Reference proteome</keyword>
<feature type="chain" id="PRO_5004786996" evidence="1">
    <location>
        <begin position="23"/>
        <end position="196"/>
    </location>
</feature>
<proteinExistence type="predicted"/>
<reference evidence="2 3" key="1">
    <citation type="submission" date="2013-12" db="EMBL/GenBank/DDBJ databases">
        <authorList>
            <consortium name="DOE Joint Genome Institute"/>
            <person name="Muyzer G."/>
            <person name="Huntemann M."/>
            <person name="Han J."/>
            <person name="Chen A."/>
            <person name="Kyrpides N."/>
            <person name="Mavromatis K."/>
            <person name="Markowitz V."/>
            <person name="Palaniappan K."/>
            <person name="Ivanova N."/>
            <person name="Schaumberg A."/>
            <person name="Pati A."/>
            <person name="Liolios K."/>
            <person name="Nordberg H.P."/>
            <person name="Cantor M.N."/>
            <person name="Hua S.X."/>
            <person name="Woyke T."/>
        </authorList>
    </citation>
    <scope>NUCLEOTIDE SEQUENCE [LARGE SCALE GENOMIC DNA]</scope>
    <source>
        <strain evidence="2 3">ARh 1</strain>
    </source>
</reference>
<name>W0DSK2_9GAMM</name>
<dbReference type="Gene3D" id="3.30.530.20">
    <property type="match status" value="1"/>
</dbReference>
<dbReference type="RefSeq" id="WP_006746292.1">
    <property type="nucleotide sequence ID" value="NZ_CP007029.1"/>
</dbReference>
<protein>
    <submittedName>
        <fullName evidence="2">Uncharacterized protein</fullName>
    </submittedName>
</protein>
<dbReference type="HOGENOM" id="CLU_1389663_0_0_6"/>
<dbReference type="OrthoDB" id="5568133at2"/>
<accession>W0DSK2</accession>
<evidence type="ECO:0000313" key="3">
    <source>
        <dbReference type="Proteomes" id="UP000005289"/>
    </source>
</evidence>
<evidence type="ECO:0000256" key="1">
    <source>
        <dbReference type="SAM" id="SignalP"/>
    </source>
</evidence>
<dbReference type="STRING" id="713585.THITH_01510"/>
<sequence length="196" mass="21922">MHRLPWWSLSLVLVLWPMPASGGVSDVHVAFDGARVEFRLDALVDAAADDVRAVVHDYERLDRVFPLVVASRQIEGGESGTERVFTLMRGCILFVCRELEHTIDIREVPGGWSSAVTVPDLSRVRRGQFSWLIEPGAGNPEHARIRIYGFFEPDFRVPRLLGASLVRMRILSELRDSVGNIERAAREHAAAADAPR</sequence>